<sequence length="149" mass="17280">MEAVIFIGIQASGKSTFYREYFLNSHIRLNLDMLKTRHREKILVQACLEAKQPFVVDNTNPTLEDRQRYILPAKNNKFRVIGYYFPPDLENCQQRNLQRPAKQIVPLVGLLSTYKKLIAPVYQEGFDVIYSVKIASNFSFIVKRIVPGI</sequence>
<organism evidence="1 2">
    <name type="scientific">Gloeothece verrucosa (strain PCC 7822)</name>
    <name type="common">Cyanothece sp. (strain PCC 7822)</name>
    <dbReference type="NCBI Taxonomy" id="497965"/>
    <lineage>
        <taxon>Bacteria</taxon>
        <taxon>Bacillati</taxon>
        <taxon>Cyanobacteriota</taxon>
        <taxon>Cyanophyceae</taxon>
        <taxon>Oscillatoriophycideae</taxon>
        <taxon>Chroococcales</taxon>
        <taxon>Aphanothecaceae</taxon>
        <taxon>Gloeothece</taxon>
        <taxon>Gloeothece verrucosa</taxon>
    </lineage>
</organism>
<dbReference type="SUPFAM" id="SSF52540">
    <property type="entry name" value="P-loop containing nucleoside triphosphate hydrolases"/>
    <property type="match status" value="1"/>
</dbReference>
<keyword evidence="1" id="KW-0418">Kinase</keyword>
<dbReference type="GO" id="GO:0003690">
    <property type="term" value="F:double-stranded DNA binding"/>
    <property type="evidence" value="ECO:0007669"/>
    <property type="project" value="TreeGrafter"/>
</dbReference>
<proteinExistence type="predicted"/>
<accession>E0U904</accession>
<dbReference type="PANTHER" id="PTHR12083:SF9">
    <property type="entry name" value="BIFUNCTIONAL POLYNUCLEOTIDE PHOSPHATASE_KINASE"/>
    <property type="match status" value="1"/>
</dbReference>
<dbReference type="GO" id="GO:0046404">
    <property type="term" value="F:ATP-dependent polydeoxyribonucleotide 5'-hydroxyl-kinase activity"/>
    <property type="evidence" value="ECO:0007669"/>
    <property type="project" value="TreeGrafter"/>
</dbReference>
<dbReference type="HOGENOM" id="CLU_119557_0_0_3"/>
<dbReference type="GO" id="GO:0006281">
    <property type="term" value="P:DNA repair"/>
    <property type="evidence" value="ECO:0007669"/>
    <property type="project" value="TreeGrafter"/>
</dbReference>
<keyword evidence="1" id="KW-0808">Transferase</keyword>
<dbReference type="OrthoDB" id="8564590at2"/>
<gene>
    <name evidence="1" type="ordered locus">Cyan7822_4225</name>
</gene>
<dbReference type="PANTHER" id="PTHR12083">
    <property type="entry name" value="BIFUNCTIONAL POLYNUCLEOTIDE PHOSPHATASE/KINASE"/>
    <property type="match status" value="1"/>
</dbReference>
<reference evidence="2" key="1">
    <citation type="journal article" date="2011" name="MBio">
        <title>Novel metabolic attributes of the genus Cyanothece, comprising a group of unicellular nitrogen-fixing Cyanobacteria.</title>
        <authorList>
            <person name="Bandyopadhyay A."/>
            <person name="Elvitigala T."/>
            <person name="Welsh E."/>
            <person name="Stockel J."/>
            <person name="Liberton M."/>
            <person name="Min H."/>
            <person name="Sherman L.A."/>
            <person name="Pakrasi H.B."/>
        </authorList>
    </citation>
    <scope>NUCLEOTIDE SEQUENCE [LARGE SCALE GENOMIC DNA]</scope>
    <source>
        <strain evidence="2">PCC 7822</strain>
    </source>
</reference>
<dbReference type="EMBL" id="CP002198">
    <property type="protein sequence ID" value="ADN16143.1"/>
    <property type="molecule type" value="Genomic_DNA"/>
</dbReference>
<dbReference type="AlphaFoldDB" id="E0U904"/>
<dbReference type="Proteomes" id="UP000008206">
    <property type="component" value="Chromosome"/>
</dbReference>
<dbReference type="Pfam" id="PF13671">
    <property type="entry name" value="AAA_33"/>
    <property type="match status" value="1"/>
</dbReference>
<protein>
    <submittedName>
        <fullName evidence="1">Putative kinase</fullName>
    </submittedName>
</protein>
<dbReference type="InterPro" id="IPR027417">
    <property type="entry name" value="P-loop_NTPase"/>
</dbReference>
<dbReference type="eggNOG" id="COG4639">
    <property type="taxonomic scope" value="Bacteria"/>
</dbReference>
<name>E0U904_GLOV7</name>
<dbReference type="STRING" id="497965.Cyan7822_4225"/>
<dbReference type="RefSeq" id="WP_013324206.1">
    <property type="nucleotide sequence ID" value="NC_014501.1"/>
</dbReference>
<evidence type="ECO:0000313" key="1">
    <source>
        <dbReference type="EMBL" id="ADN16143.1"/>
    </source>
</evidence>
<evidence type="ECO:0000313" key="2">
    <source>
        <dbReference type="Proteomes" id="UP000008206"/>
    </source>
</evidence>
<dbReference type="GO" id="GO:0046403">
    <property type="term" value="F:polynucleotide 3'-phosphatase activity"/>
    <property type="evidence" value="ECO:0007669"/>
    <property type="project" value="TreeGrafter"/>
</dbReference>
<dbReference type="KEGG" id="cyj:Cyan7822_4225"/>
<dbReference type="Gene3D" id="3.40.50.300">
    <property type="entry name" value="P-loop containing nucleotide triphosphate hydrolases"/>
    <property type="match status" value="1"/>
</dbReference>
<keyword evidence="2" id="KW-1185">Reference proteome</keyword>